<accession>A0A061D6M2</accession>
<dbReference type="OrthoDB" id="366026at2759"/>
<keyword evidence="3" id="KW-1185">Reference proteome</keyword>
<dbReference type="GeneID" id="24563135"/>
<evidence type="ECO:0000256" key="1">
    <source>
        <dbReference type="SAM" id="MobiDB-lite"/>
    </source>
</evidence>
<evidence type="ECO:0000313" key="3">
    <source>
        <dbReference type="Proteomes" id="UP000033188"/>
    </source>
</evidence>
<name>A0A061D6M2_BABBI</name>
<proteinExistence type="predicted"/>
<sequence length="838" mass="94541">MRPRISRCIPPWEVHSRQAYQRRKSLAARACQPREALHVFFKRCTKAIADHRFGVHATRLLTDVVHKQELPSEENIGNAEVVHSASAATSQQPEEVVPSDTPAAEDATSLVDTTPLLEDVNVRLQYLGYVGLSRRDKRMLIDFVNRIAPCITTSGHALKFLNSMSCVVNVRCLPSSSVTGANIKLACREAFESLFRRLDRSADAYHVVASYLKLCAFYGDDMSNFSPVYHDMVEAVVSGDVFVTERQLDDLLFVYQRLAICDRRFMKYHSDRISRHFECFSDDQVCNFARYLVKSVHARARPLDIGATADYSREFDASDTMALLDGFDVASSSYARCLESQLPVCLHQYSYYNLVDLGEFYSLFNIQSSVRVRFSTELWKYLYTLRYGYPIKALVILSKLGLGDSATYGRLIRNIPMTLAFRWPLNLVSECLISLEWAKSSKIYVILAHYLSKNLSAQFNALNVARIFDSLCNKRVALLGLYQKVLRIQSLNPGWLGCEELLAVARYGKEVGFSLAGISGMLKVQDLDGMDYRKAITLLYVMENPDAALLKRCIQAIHNKDTSQCLEFDSLMQLLKACYRHKIWLCASPQLALEALRDVETVEAPVLLELLDLLSLAGPIGEPNLLARLEGYVEHVIADLPLRTAGRMLWLCFSLGVLPDSACFISLLRRFNHLYEPSYNEDHLLQVLGEALKRLKSQTVEVRTFLRHLEAFKDVSWRREPAEIGKIRAFQRNVGCKAFVSVFPFTADVEVDATALSDYVTRIGGSSLSLAEPCLQSRSSWCASSDIAGTVLLDLCGDPYVTVVERDGNERQALRFYYQLRGSLVGRPFAHLLDSSVH</sequence>
<protein>
    <submittedName>
        <fullName evidence="2">Uncharacterized protein</fullName>
    </submittedName>
</protein>
<evidence type="ECO:0000313" key="2">
    <source>
        <dbReference type="EMBL" id="CDR94594.1"/>
    </source>
</evidence>
<dbReference type="KEGG" id="bbig:BBBOND_0108920"/>
<reference evidence="3" key="1">
    <citation type="journal article" date="2014" name="Nucleic Acids Res.">
        <title>The evolutionary dynamics of variant antigen genes in Babesia reveal a history of genomic innovation underlying host-parasite interaction.</title>
        <authorList>
            <person name="Jackson A.P."/>
            <person name="Otto T.D."/>
            <person name="Darby A."/>
            <person name="Ramaprasad A."/>
            <person name="Xia D."/>
            <person name="Echaide I.E."/>
            <person name="Farber M."/>
            <person name="Gahlot S."/>
            <person name="Gamble J."/>
            <person name="Gupta D."/>
            <person name="Gupta Y."/>
            <person name="Jackson L."/>
            <person name="Malandrin L."/>
            <person name="Malas T.B."/>
            <person name="Moussa E."/>
            <person name="Nair M."/>
            <person name="Reid A.J."/>
            <person name="Sanders M."/>
            <person name="Sharma J."/>
            <person name="Tracey A."/>
            <person name="Quail M.A."/>
            <person name="Weir W."/>
            <person name="Wastling J.M."/>
            <person name="Hall N."/>
            <person name="Willadsen P."/>
            <person name="Lingelbach K."/>
            <person name="Shiels B."/>
            <person name="Tait A."/>
            <person name="Berriman M."/>
            <person name="Allred D.R."/>
            <person name="Pain A."/>
        </authorList>
    </citation>
    <scope>NUCLEOTIDE SEQUENCE [LARGE SCALE GENOMIC DNA]</scope>
    <source>
        <strain evidence="3">Bond</strain>
    </source>
</reference>
<dbReference type="AlphaFoldDB" id="A0A061D6M2"/>
<dbReference type="STRING" id="5866.A0A061D6M2"/>
<dbReference type="RefSeq" id="XP_012766780.1">
    <property type="nucleotide sequence ID" value="XM_012911326.1"/>
</dbReference>
<dbReference type="Proteomes" id="UP000033188">
    <property type="component" value="Chromosome 1"/>
</dbReference>
<feature type="region of interest" description="Disordered" evidence="1">
    <location>
        <begin position="83"/>
        <end position="103"/>
    </location>
</feature>
<dbReference type="EMBL" id="LK391707">
    <property type="protein sequence ID" value="CDR94594.1"/>
    <property type="molecule type" value="Genomic_DNA"/>
</dbReference>
<dbReference type="OMA" id="DVAEMYY"/>
<gene>
    <name evidence="2" type="ORF">BBBOND_0108920</name>
</gene>
<dbReference type="VEuPathDB" id="PiroplasmaDB:BBBOND_0108920"/>
<organism evidence="2 3">
    <name type="scientific">Babesia bigemina</name>
    <dbReference type="NCBI Taxonomy" id="5866"/>
    <lineage>
        <taxon>Eukaryota</taxon>
        <taxon>Sar</taxon>
        <taxon>Alveolata</taxon>
        <taxon>Apicomplexa</taxon>
        <taxon>Aconoidasida</taxon>
        <taxon>Piroplasmida</taxon>
        <taxon>Babesiidae</taxon>
        <taxon>Babesia</taxon>
    </lineage>
</organism>